<gene>
    <name evidence="2" type="ORF">HU200_036184</name>
</gene>
<evidence type="ECO:0000256" key="1">
    <source>
        <dbReference type="ARBA" id="ARBA00022531"/>
    </source>
</evidence>
<dbReference type="GO" id="GO:0015979">
    <property type="term" value="P:photosynthesis"/>
    <property type="evidence" value="ECO:0007669"/>
    <property type="project" value="UniProtKB-KW"/>
</dbReference>
<dbReference type="EMBL" id="JACEFO010001877">
    <property type="protein sequence ID" value="KAF8697183.1"/>
    <property type="molecule type" value="Genomic_DNA"/>
</dbReference>
<dbReference type="InterPro" id="IPR039556">
    <property type="entry name" value="ICL/PEPM"/>
</dbReference>
<dbReference type="InterPro" id="IPR040442">
    <property type="entry name" value="Pyrv_kinase-like_dom_sf"/>
</dbReference>
<reference evidence="2" key="1">
    <citation type="submission" date="2020-07" db="EMBL/GenBank/DDBJ databases">
        <title>Genome sequence and genetic diversity analysis of an under-domesticated orphan crop, white fonio (Digitaria exilis).</title>
        <authorList>
            <person name="Bennetzen J.L."/>
            <person name="Chen S."/>
            <person name="Ma X."/>
            <person name="Wang X."/>
            <person name="Yssel A.E.J."/>
            <person name="Chaluvadi S.R."/>
            <person name="Johnson M."/>
            <person name="Gangashetty P."/>
            <person name="Hamidou F."/>
            <person name="Sanogo M.D."/>
            <person name="Zwaenepoel A."/>
            <person name="Wallace J."/>
            <person name="Van De Peer Y."/>
            <person name="Van Deynze A."/>
        </authorList>
    </citation>
    <scope>NUCLEOTIDE SEQUENCE</scope>
    <source>
        <tissue evidence="2">Leaves</tissue>
    </source>
</reference>
<dbReference type="CDD" id="cd00377">
    <property type="entry name" value="ICL_PEPM"/>
    <property type="match status" value="1"/>
</dbReference>
<evidence type="ECO:0008006" key="4">
    <source>
        <dbReference type="Google" id="ProtNLM"/>
    </source>
</evidence>
<accession>A0A835BH85</accession>
<protein>
    <recommendedName>
        <fullName evidence="4">Isocitrate lyase</fullName>
    </recommendedName>
</protein>
<dbReference type="Pfam" id="PF13714">
    <property type="entry name" value="PEP_mutase"/>
    <property type="match status" value="1"/>
</dbReference>
<dbReference type="Proteomes" id="UP000636709">
    <property type="component" value="Unassembled WGS sequence"/>
</dbReference>
<organism evidence="2 3">
    <name type="scientific">Digitaria exilis</name>
    <dbReference type="NCBI Taxonomy" id="1010633"/>
    <lineage>
        <taxon>Eukaryota</taxon>
        <taxon>Viridiplantae</taxon>
        <taxon>Streptophyta</taxon>
        <taxon>Embryophyta</taxon>
        <taxon>Tracheophyta</taxon>
        <taxon>Spermatophyta</taxon>
        <taxon>Magnoliopsida</taxon>
        <taxon>Liliopsida</taxon>
        <taxon>Poales</taxon>
        <taxon>Poaceae</taxon>
        <taxon>PACMAD clade</taxon>
        <taxon>Panicoideae</taxon>
        <taxon>Panicodae</taxon>
        <taxon>Paniceae</taxon>
        <taxon>Anthephorinae</taxon>
        <taxon>Digitaria</taxon>
    </lineage>
</organism>
<dbReference type="Gene3D" id="3.20.20.60">
    <property type="entry name" value="Phosphoenolpyruvate-binding domains"/>
    <property type="match status" value="1"/>
</dbReference>
<dbReference type="PANTHER" id="PTHR42905">
    <property type="entry name" value="PHOSPHOENOLPYRUVATE CARBOXYLASE"/>
    <property type="match status" value="1"/>
</dbReference>
<dbReference type="InterPro" id="IPR015813">
    <property type="entry name" value="Pyrv/PenolPyrv_kinase-like_dom"/>
</dbReference>
<keyword evidence="1" id="KW-0602">Photosynthesis</keyword>
<dbReference type="PANTHER" id="PTHR42905:SF10">
    <property type="entry name" value="OS04G0386600 PROTEIN"/>
    <property type="match status" value="1"/>
</dbReference>
<evidence type="ECO:0000313" key="2">
    <source>
        <dbReference type="EMBL" id="KAF8697183.1"/>
    </source>
</evidence>
<dbReference type="AlphaFoldDB" id="A0A835BH85"/>
<dbReference type="GO" id="GO:0003824">
    <property type="term" value="F:catalytic activity"/>
    <property type="evidence" value="ECO:0007669"/>
    <property type="project" value="InterPro"/>
</dbReference>
<sequence length="391" mass="42378">MAARAPYFAVEESARGIRKGESPAAALRRILATPGAHQAPCCYDALGARLVERAGFPIGFMGGFCVSAGRLGLPDAGLISYGEMVDQGRLINEAVSIPVIGDGDNGYGNSMNIKRTIKGYINAGFAGIMLEDQVAPKACGHTEGRKVISREEAIMHIKAAVDARNESGSDIVIVARSDARQAISLDEALWRVKAFADAGADVLFIDALASVEEMKAFCAVAPEVPKMANMLEGGGKTPILSPAELEEIGFSLVVYPLSLVGVAMRAMEDALAAIKDGGVPPPSALPSFQQIKDTLGFNRYYKEEKQYQVVSHDIHFLYSLYIEHYVNTQFPNHMLPLVGQVKVATTLEPRTTITWRLWILLIRYPGQVLMGPKYHQISMQAHRIYVEAVAA</sequence>
<evidence type="ECO:0000313" key="3">
    <source>
        <dbReference type="Proteomes" id="UP000636709"/>
    </source>
</evidence>
<dbReference type="SUPFAM" id="SSF51621">
    <property type="entry name" value="Phosphoenolpyruvate/pyruvate domain"/>
    <property type="match status" value="1"/>
</dbReference>
<dbReference type="OrthoDB" id="1923844at2759"/>
<proteinExistence type="predicted"/>
<name>A0A835BH85_9POAL</name>
<keyword evidence="3" id="KW-1185">Reference proteome</keyword>
<comment type="caution">
    <text evidence="2">The sequence shown here is derived from an EMBL/GenBank/DDBJ whole genome shotgun (WGS) entry which is preliminary data.</text>
</comment>